<evidence type="ECO:0000256" key="5">
    <source>
        <dbReference type="ARBA" id="ARBA00024045"/>
    </source>
</evidence>
<protein>
    <recommendedName>
        <fullName evidence="6">HMA domain-containing protein</fullName>
    </recommendedName>
</protein>
<dbReference type="PROSITE" id="PS50846">
    <property type="entry name" value="HMA_2"/>
    <property type="match status" value="1"/>
</dbReference>
<evidence type="ECO:0000256" key="3">
    <source>
        <dbReference type="ARBA" id="ARBA00022723"/>
    </source>
</evidence>
<comment type="similarity">
    <text evidence="5">Belongs to the HIPP family.</text>
</comment>
<dbReference type="OrthoDB" id="1110082at2759"/>
<comment type="subcellular location">
    <subcellularLocation>
        <location evidence="1">Membrane</location>
        <topology evidence="1">Peripheral membrane protein</topology>
    </subcellularLocation>
</comment>
<evidence type="ECO:0000313" key="8">
    <source>
        <dbReference type="Proteomes" id="UP000626092"/>
    </source>
</evidence>
<gene>
    <name evidence="7" type="ORF">RHSIM_Rhsim13G0023000</name>
</gene>
<dbReference type="PANTHER" id="PTHR45868:SF93">
    <property type="entry name" value="OS12G0144600 PROTEIN"/>
    <property type="match status" value="1"/>
</dbReference>
<dbReference type="EMBL" id="WJXA01000013">
    <property type="protein sequence ID" value="KAF7121094.1"/>
    <property type="molecule type" value="Genomic_DNA"/>
</dbReference>
<feature type="domain" description="HMA" evidence="6">
    <location>
        <begin position="5"/>
        <end position="69"/>
    </location>
</feature>
<evidence type="ECO:0000313" key="7">
    <source>
        <dbReference type="EMBL" id="KAF7121094.1"/>
    </source>
</evidence>
<dbReference type="SUPFAM" id="SSF55008">
    <property type="entry name" value="HMA, heavy metal-associated domain"/>
    <property type="match status" value="1"/>
</dbReference>
<dbReference type="PANTHER" id="PTHR45868">
    <property type="entry name" value="HEAVY METAL-ASSOCIATED ISOPRENYLATED PLANT PROTEIN 33-RELATED"/>
    <property type="match status" value="1"/>
</dbReference>
<keyword evidence="2" id="KW-0488">Methylation</keyword>
<reference evidence="7" key="1">
    <citation type="submission" date="2019-11" db="EMBL/GenBank/DDBJ databases">
        <authorList>
            <person name="Liu Y."/>
            <person name="Hou J."/>
            <person name="Li T.-Q."/>
            <person name="Guan C.-H."/>
            <person name="Wu X."/>
            <person name="Wu H.-Z."/>
            <person name="Ling F."/>
            <person name="Zhang R."/>
            <person name="Shi X.-G."/>
            <person name="Ren J.-P."/>
            <person name="Chen E.-F."/>
            <person name="Sun J.-M."/>
        </authorList>
    </citation>
    <scope>NUCLEOTIDE SEQUENCE</scope>
    <source>
        <strain evidence="7">Adult_tree_wgs_1</strain>
        <tissue evidence="7">Leaves</tissue>
    </source>
</reference>
<name>A0A834G0F3_RHOSS</name>
<keyword evidence="4" id="KW-0636">Prenylation</keyword>
<keyword evidence="4" id="KW-0449">Lipoprotein</keyword>
<evidence type="ECO:0000259" key="6">
    <source>
        <dbReference type="PROSITE" id="PS50846"/>
    </source>
</evidence>
<dbReference type="Proteomes" id="UP000626092">
    <property type="component" value="Unassembled WGS sequence"/>
</dbReference>
<dbReference type="Gene3D" id="3.30.70.100">
    <property type="match status" value="1"/>
</dbReference>
<evidence type="ECO:0000256" key="4">
    <source>
        <dbReference type="ARBA" id="ARBA00023289"/>
    </source>
</evidence>
<dbReference type="InterPro" id="IPR036163">
    <property type="entry name" value="HMA_dom_sf"/>
</dbReference>
<comment type="caution">
    <text evidence="7">The sequence shown here is derived from an EMBL/GenBank/DDBJ whole genome shotgun (WGS) entry which is preliminary data.</text>
</comment>
<keyword evidence="8" id="KW-1185">Reference proteome</keyword>
<dbReference type="InterPro" id="IPR006121">
    <property type="entry name" value="HMA_dom"/>
</dbReference>
<proteinExistence type="inferred from homology"/>
<organism evidence="7 8">
    <name type="scientific">Rhododendron simsii</name>
    <name type="common">Sims's rhododendron</name>
    <dbReference type="NCBI Taxonomy" id="118357"/>
    <lineage>
        <taxon>Eukaryota</taxon>
        <taxon>Viridiplantae</taxon>
        <taxon>Streptophyta</taxon>
        <taxon>Embryophyta</taxon>
        <taxon>Tracheophyta</taxon>
        <taxon>Spermatophyta</taxon>
        <taxon>Magnoliopsida</taxon>
        <taxon>eudicotyledons</taxon>
        <taxon>Gunneridae</taxon>
        <taxon>Pentapetalae</taxon>
        <taxon>asterids</taxon>
        <taxon>Ericales</taxon>
        <taxon>Ericaceae</taxon>
        <taxon>Ericoideae</taxon>
        <taxon>Rhodoreae</taxon>
        <taxon>Rhododendron</taxon>
    </lineage>
</organism>
<sequence>MAPNQKRFVLKLANYCECDGCHRTLKKLLEIDGVHSTLIDAKTGELTVLGPVDPQKVIKFLEKKGKKAKLVTEEIQPKSNNSGNAQIITLPAASMPQPVVVQKFKGLKQLEVTYSKNVKVTFNGKNIDEVSTQSDTRIKMVMDDDEHRCGTGTSFRGPHLESATPWQGNYFPLQSDDRRPRGYYEPSAPPLSRQVWVMRKV</sequence>
<evidence type="ECO:0000256" key="1">
    <source>
        <dbReference type="ARBA" id="ARBA00004170"/>
    </source>
</evidence>
<dbReference type="GO" id="GO:0009626">
    <property type="term" value="P:plant-type hypersensitive response"/>
    <property type="evidence" value="ECO:0007669"/>
    <property type="project" value="UniProtKB-KW"/>
</dbReference>
<keyword evidence="3" id="KW-0479">Metal-binding</keyword>
<evidence type="ECO:0000256" key="2">
    <source>
        <dbReference type="ARBA" id="ARBA00022481"/>
    </source>
</evidence>
<dbReference type="GO" id="GO:0046872">
    <property type="term" value="F:metal ion binding"/>
    <property type="evidence" value="ECO:0007669"/>
    <property type="project" value="UniProtKB-KW"/>
</dbReference>
<accession>A0A834G0F3</accession>
<dbReference type="AlphaFoldDB" id="A0A834G0F3"/>
<dbReference type="GO" id="GO:0016020">
    <property type="term" value="C:membrane"/>
    <property type="evidence" value="ECO:0007669"/>
    <property type="project" value="UniProtKB-SubCell"/>
</dbReference>